<feature type="non-terminal residue" evidence="2">
    <location>
        <position position="1"/>
    </location>
</feature>
<dbReference type="PANTHER" id="PTHR34132:SF4">
    <property type="entry name" value="EXPRESSED PROTEIN"/>
    <property type="match status" value="1"/>
</dbReference>
<feature type="transmembrane region" description="Helical" evidence="1">
    <location>
        <begin position="43"/>
        <end position="62"/>
    </location>
</feature>
<dbReference type="AlphaFoldDB" id="A0AAV0N8E0"/>
<feature type="transmembrane region" description="Helical" evidence="1">
    <location>
        <begin position="6"/>
        <end position="31"/>
    </location>
</feature>
<protein>
    <submittedName>
        <fullName evidence="2">Uncharacterized protein</fullName>
    </submittedName>
</protein>
<evidence type="ECO:0000313" key="2">
    <source>
        <dbReference type="EMBL" id="CAI0454646.1"/>
    </source>
</evidence>
<keyword evidence="1" id="KW-0472">Membrane</keyword>
<evidence type="ECO:0000313" key="3">
    <source>
        <dbReference type="Proteomes" id="UP001154282"/>
    </source>
</evidence>
<comment type="caution">
    <text evidence="2">The sequence shown here is derived from an EMBL/GenBank/DDBJ whole genome shotgun (WGS) entry which is preliminary data.</text>
</comment>
<evidence type="ECO:0000256" key="1">
    <source>
        <dbReference type="SAM" id="Phobius"/>
    </source>
</evidence>
<reference evidence="2" key="1">
    <citation type="submission" date="2022-08" db="EMBL/GenBank/DDBJ databases">
        <authorList>
            <person name="Gutierrez-Valencia J."/>
        </authorList>
    </citation>
    <scope>NUCLEOTIDE SEQUENCE</scope>
</reference>
<keyword evidence="3" id="KW-1185">Reference proteome</keyword>
<sequence>FPLFVIISCLLLRIVIHIPPIPLPLLLIHLLRLRAGRQAGEMCPLRIILVFLSATLAGFFLVRNLNSSQAPLPDDRGDSTHSSSTTRFTKIRSAVESGFWTCVDMASGRYLWRHLTSSASKPCNSSNYLFHPSLR</sequence>
<dbReference type="EMBL" id="CAMGYJ010000008">
    <property type="protein sequence ID" value="CAI0454646.1"/>
    <property type="molecule type" value="Genomic_DNA"/>
</dbReference>
<name>A0AAV0N8E0_9ROSI</name>
<keyword evidence="1" id="KW-1133">Transmembrane helix</keyword>
<accession>A0AAV0N8E0</accession>
<dbReference type="Proteomes" id="UP001154282">
    <property type="component" value="Unassembled WGS sequence"/>
</dbReference>
<keyword evidence="1" id="KW-0812">Transmembrane</keyword>
<proteinExistence type="predicted"/>
<gene>
    <name evidence="2" type="ORF">LITE_LOCUS32055</name>
</gene>
<dbReference type="PANTHER" id="PTHR34132">
    <property type="entry name" value="EMB|CAB87627.1-RELATED"/>
    <property type="match status" value="1"/>
</dbReference>
<organism evidence="2 3">
    <name type="scientific">Linum tenue</name>
    <dbReference type="NCBI Taxonomy" id="586396"/>
    <lineage>
        <taxon>Eukaryota</taxon>
        <taxon>Viridiplantae</taxon>
        <taxon>Streptophyta</taxon>
        <taxon>Embryophyta</taxon>
        <taxon>Tracheophyta</taxon>
        <taxon>Spermatophyta</taxon>
        <taxon>Magnoliopsida</taxon>
        <taxon>eudicotyledons</taxon>
        <taxon>Gunneridae</taxon>
        <taxon>Pentapetalae</taxon>
        <taxon>rosids</taxon>
        <taxon>fabids</taxon>
        <taxon>Malpighiales</taxon>
        <taxon>Linaceae</taxon>
        <taxon>Linum</taxon>
    </lineage>
</organism>